<organism evidence="2">
    <name type="scientific">Setaria italica</name>
    <name type="common">Foxtail millet</name>
    <name type="synonym">Panicum italicum</name>
    <dbReference type="NCBI Taxonomy" id="4555"/>
    <lineage>
        <taxon>Eukaryota</taxon>
        <taxon>Viridiplantae</taxon>
        <taxon>Streptophyta</taxon>
        <taxon>Embryophyta</taxon>
        <taxon>Tracheophyta</taxon>
        <taxon>Spermatophyta</taxon>
        <taxon>Magnoliopsida</taxon>
        <taxon>Liliopsida</taxon>
        <taxon>Poales</taxon>
        <taxon>Poaceae</taxon>
        <taxon>PACMAD clade</taxon>
        <taxon>Panicoideae</taxon>
        <taxon>Panicodae</taxon>
        <taxon>Paniceae</taxon>
        <taxon>Cenchrinae</taxon>
        <taxon>Setaria</taxon>
    </lineage>
</organism>
<protein>
    <submittedName>
        <fullName evidence="2">Uncharacterized protein</fullName>
    </submittedName>
</protein>
<name>A0A368SJ29_SETIT</name>
<evidence type="ECO:0000313" key="2">
    <source>
        <dbReference type="EMBL" id="RCV41810.1"/>
    </source>
</evidence>
<sequence length="109" mass="11753">MHKYTVVPRNCKYYSQNATHRGSGALRPAAGGPCVKGAVCRAWSVAAARRCQSAVAGRRAAADSAYLDSAWLGAARQVESSMQGWSGVRGRRSERRSRAGANRRDERSA</sequence>
<evidence type="ECO:0000256" key="1">
    <source>
        <dbReference type="SAM" id="MobiDB-lite"/>
    </source>
</evidence>
<dbReference type="AlphaFoldDB" id="A0A368SJ29"/>
<accession>A0A368SJ29</accession>
<gene>
    <name evidence="2" type="ORF">SETIT_9G164700v2</name>
</gene>
<proteinExistence type="predicted"/>
<reference evidence="2" key="2">
    <citation type="submission" date="2015-07" db="EMBL/GenBank/DDBJ databases">
        <authorList>
            <person name="Noorani M."/>
        </authorList>
    </citation>
    <scope>NUCLEOTIDE SEQUENCE</scope>
    <source>
        <strain evidence="2">Yugu1</strain>
    </source>
</reference>
<feature type="region of interest" description="Disordered" evidence="1">
    <location>
        <begin position="80"/>
        <end position="109"/>
    </location>
</feature>
<reference evidence="2" key="1">
    <citation type="journal article" date="2012" name="Nat. Biotechnol.">
        <title>Reference genome sequence of the model plant Setaria.</title>
        <authorList>
            <person name="Bennetzen J.L."/>
            <person name="Schmutz J."/>
            <person name="Wang H."/>
            <person name="Percifield R."/>
            <person name="Hawkins J."/>
            <person name="Pontaroli A.C."/>
            <person name="Estep M."/>
            <person name="Feng L."/>
            <person name="Vaughn J.N."/>
            <person name="Grimwood J."/>
            <person name="Jenkins J."/>
            <person name="Barry K."/>
            <person name="Lindquist E."/>
            <person name="Hellsten U."/>
            <person name="Deshpande S."/>
            <person name="Wang X."/>
            <person name="Wu X."/>
            <person name="Mitros T."/>
            <person name="Triplett J."/>
            <person name="Yang X."/>
            <person name="Ye C.Y."/>
            <person name="Mauro-Herrera M."/>
            <person name="Wang L."/>
            <person name="Li P."/>
            <person name="Sharma M."/>
            <person name="Sharma R."/>
            <person name="Ronald P.C."/>
            <person name="Panaud O."/>
            <person name="Kellogg E.A."/>
            <person name="Brutnell T.P."/>
            <person name="Doust A.N."/>
            <person name="Tuskan G.A."/>
            <person name="Rokhsar D."/>
            <person name="Devos K.M."/>
        </authorList>
    </citation>
    <scope>NUCLEOTIDE SEQUENCE [LARGE SCALE GENOMIC DNA]</scope>
    <source>
        <strain evidence="2">Yugu1</strain>
    </source>
</reference>
<dbReference type="EMBL" id="CM003536">
    <property type="protein sequence ID" value="RCV41810.1"/>
    <property type="molecule type" value="Genomic_DNA"/>
</dbReference>